<sequence>MNEQLKIVDETLYVDFWLEIEADKESVWAFLTTDERLSLWFTEIQIGELSETGYLKFILPNETLTMPIIAFESGKKLAFQWASGEVCFEINEEQGTLLKFSEKLPPEFPAWHRDIAGWSLVLPQLKSAIEGNPLPFPKEQHPLAEEKYRQEIAQLRLT</sequence>
<protein>
    <recommendedName>
        <fullName evidence="3">Activator of Hsp90 ATPase 1 family protein</fullName>
    </recommendedName>
</protein>
<evidence type="ECO:0000313" key="2">
    <source>
        <dbReference type="Proteomes" id="UP000664701"/>
    </source>
</evidence>
<dbReference type="Proteomes" id="UP000664701">
    <property type="component" value="Chromosome"/>
</dbReference>
<name>A0ABZ2SR91_9ENTE</name>
<proteinExistence type="predicted"/>
<reference evidence="1 2" key="2">
    <citation type="submission" date="2024-03" db="EMBL/GenBank/DDBJ databases">
        <title>The Genome Sequence of Enterococcus sp. DIV2402.</title>
        <authorList>
            <consortium name="The Broad Institute Genomics Platform"/>
            <consortium name="The Broad Institute Microbial Omics Core"/>
            <consortium name="The Broad Institute Genomic Center for Infectious Diseases"/>
            <person name="Earl A."/>
            <person name="Manson A."/>
            <person name="Gilmore M."/>
            <person name="Schwartman J."/>
            <person name="Shea T."/>
            <person name="Abouelleil A."/>
            <person name="Cao P."/>
            <person name="Chapman S."/>
            <person name="Cusick C."/>
            <person name="Young S."/>
            <person name="Neafsey D."/>
            <person name="Nusbaum C."/>
            <person name="Birren B."/>
        </authorList>
    </citation>
    <scope>NUCLEOTIDE SEQUENCE [LARGE SCALE GENOMIC DNA]</scope>
    <source>
        <strain evidence="1 2">DIV2402</strain>
    </source>
</reference>
<evidence type="ECO:0000313" key="1">
    <source>
        <dbReference type="EMBL" id="WYJ78286.1"/>
    </source>
</evidence>
<dbReference type="EMBL" id="CP147251">
    <property type="protein sequence ID" value="WYJ78286.1"/>
    <property type="molecule type" value="Genomic_DNA"/>
</dbReference>
<dbReference type="InterPro" id="IPR023393">
    <property type="entry name" value="START-like_dom_sf"/>
</dbReference>
<dbReference type="Gene3D" id="3.30.530.20">
    <property type="match status" value="1"/>
</dbReference>
<organism evidence="1 2">
    <name type="scientific">Candidatus Enterococcus lowellii</name>
    <dbReference type="NCBI Taxonomy" id="2230877"/>
    <lineage>
        <taxon>Bacteria</taxon>
        <taxon>Bacillati</taxon>
        <taxon>Bacillota</taxon>
        <taxon>Bacilli</taxon>
        <taxon>Lactobacillales</taxon>
        <taxon>Enterococcaceae</taxon>
        <taxon>Enterococcus</taxon>
    </lineage>
</organism>
<dbReference type="SUPFAM" id="SSF55961">
    <property type="entry name" value="Bet v1-like"/>
    <property type="match status" value="1"/>
</dbReference>
<reference evidence="1 2" key="1">
    <citation type="submission" date="2021-03" db="EMBL/GenBank/DDBJ databases">
        <authorList>
            <person name="Gilmore M.S."/>
            <person name="Schwartzman J."/>
            <person name="Van Tyne D."/>
            <person name="Martin M."/>
            <person name="Earl A.M."/>
            <person name="Manson A.L."/>
            <person name="Straub T."/>
            <person name="Salamzade R."/>
            <person name="Saavedra J."/>
            <person name="Lebreton F."/>
            <person name="Prichula J."/>
            <person name="Schaufler K."/>
            <person name="Gaca A."/>
            <person name="Sgardioli B."/>
            <person name="Wagenaar J."/>
            <person name="Strong T."/>
        </authorList>
    </citation>
    <scope>NUCLEOTIDE SEQUENCE [LARGE SCALE GENOMIC DNA]</scope>
    <source>
        <strain evidence="1 2">DIV2402</strain>
    </source>
</reference>
<gene>
    <name evidence="1" type="ORF">DOK78_002943</name>
</gene>
<dbReference type="RefSeq" id="WP_207942127.1">
    <property type="nucleotide sequence ID" value="NZ_CP147251.1"/>
</dbReference>
<accession>A0ABZ2SR91</accession>
<evidence type="ECO:0008006" key="3">
    <source>
        <dbReference type="Google" id="ProtNLM"/>
    </source>
</evidence>
<keyword evidence="2" id="KW-1185">Reference proteome</keyword>